<dbReference type="Gene3D" id="1.10.10.10">
    <property type="entry name" value="Winged helix-like DNA-binding domain superfamily/Winged helix DNA-binding domain"/>
    <property type="match status" value="1"/>
</dbReference>
<keyword evidence="8" id="KW-1185">Reference proteome</keyword>
<dbReference type="PRINTS" id="PR00039">
    <property type="entry name" value="HTHLYSR"/>
</dbReference>
<evidence type="ECO:0000259" key="6">
    <source>
        <dbReference type="PROSITE" id="PS50931"/>
    </source>
</evidence>
<keyword evidence="5" id="KW-0804">Transcription</keyword>
<keyword evidence="3" id="KW-0238">DNA-binding</keyword>
<dbReference type="PANTHER" id="PTHR30346:SF26">
    <property type="entry name" value="HYDROGEN PEROXIDE-INDUCIBLE GENES ACTIVATOR"/>
    <property type="match status" value="1"/>
</dbReference>
<feature type="domain" description="HTH lysR-type" evidence="6">
    <location>
        <begin position="1"/>
        <end position="58"/>
    </location>
</feature>
<dbReference type="Pfam" id="PF00126">
    <property type="entry name" value="HTH_1"/>
    <property type="match status" value="1"/>
</dbReference>
<dbReference type="SUPFAM" id="SSF46785">
    <property type="entry name" value="Winged helix' DNA-binding domain"/>
    <property type="match status" value="1"/>
</dbReference>
<comment type="caution">
    <text evidence="7">The sequence shown here is derived from an EMBL/GenBank/DDBJ whole genome shotgun (WGS) entry which is preliminary data.</text>
</comment>
<evidence type="ECO:0000313" key="7">
    <source>
        <dbReference type="EMBL" id="RDH40764.1"/>
    </source>
</evidence>
<dbReference type="InterPro" id="IPR000847">
    <property type="entry name" value="LysR_HTH_N"/>
</dbReference>
<proteinExistence type="inferred from homology"/>
<name>A0A370CJZ5_9COXI</name>
<comment type="similarity">
    <text evidence="1">Belongs to the LysR transcriptional regulatory family.</text>
</comment>
<dbReference type="InterPro" id="IPR036388">
    <property type="entry name" value="WH-like_DNA-bd_sf"/>
</dbReference>
<dbReference type="SUPFAM" id="SSF53850">
    <property type="entry name" value="Periplasmic binding protein-like II"/>
    <property type="match status" value="1"/>
</dbReference>
<dbReference type="Proteomes" id="UP000226429">
    <property type="component" value="Unassembled WGS sequence"/>
</dbReference>
<dbReference type="Gene3D" id="3.40.190.10">
    <property type="entry name" value="Periplasmic binding protein-like II"/>
    <property type="match status" value="2"/>
</dbReference>
<accession>A0A370CJZ5</accession>
<protein>
    <submittedName>
        <fullName evidence="7">LysR family transcriptional regulator</fullName>
    </submittedName>
</protein>
<gene>
    <name evidence="7" type="ORF">CFE62_002220</name>
</gene>
<keyword evidence="2" id="KW-0805">Transcription regulation</keyword>
<dbReference type="FunFam" id="1.10.10.10:FF:000001">
    <property type="entry name" value="LysR family transcriptional regulator"/>
    <property type="match status" value="1"/>
</dbReference>
<dbReference type="PROSITE" id="PS50931">
    <property type="entry name" value="HTH_LYSR"/>
    <property type="match status" value="1"/>
</dbReference>
<sequence>MNTRDLEYLVALSDYRHFGKAAQACFVSQPALSMQIQRLEAVLGVKLLERGNKSVLLTDIGLAITERAQHILTQVNEIHDLARLAKDPYSGELRIGVIPTLAPYLLPLIIPPLSQQFAKIHFYLVEEQTAYLIQKLKTGVLDVAFLALPVEEPQFITEFLFEEEFLLAVPKKHPLAQQKTIQQKDLKLQNLLLLEEGHCMRGQTLALCQQMQAFEVQNFRATSLETLRQMVASGNGITLMPQLAQQSNDGISYIPFSPPKPVRSIGLCWRASSVKDVLFAALVLQIKNIIRQKIG</sequence>
<dbReference type="GO" id="GO:0032993">
    <property type="term" value="C:protein-DNA complex"/>
    <property type="evidence" value="ECO:0007669"/>
    <property type="project" value="TreeGrafter"/>
</dbReference>
<evidence type="ECO:0000256" key="5">
    <source>
        <dbReference type="ARBA" id="ARBA00023163"/>
    </source>
</evidence>
<organism evidence="7 8">
    <name type="scientific">Candidatus Aquirickettsiella gammari</name>
    <dbReference type="NCBI Taxonomy" id="2016198"/>
    <lineage>
        <taxon>Bacteria</taxon>
        <taxon>Pseudomonadati</taxon>
        <taxon>Pseudomonadota</taxon>
        <taxon>Gammaproteobacteria</taxon>
        <taxon>Legionellales</taxon>
        <taxon>Coxiellaceae</taxon>
        <taxon>Candidatus Aquirickettsiella</taxon>
    </lineage>
</organism>
<evidence type="ECO:0000313" key="8">
    <source>
        <dbReference type="Proteomes" id="UP000226429"/>
    </source>
</evidence>
<dbReference type="InterPro" id="IPR036390">
    <property type="entry name" value="WH_DNA-bd_sf"/>
</dbReference>
<keyword evidence="4" id="KW-0010">Activator</keyword>
<evidence type="ECO:0000256" key="3">
    <source>
        <dbReference type="ARBA" id="ARBA00023125"/>
    </source>
</evidence>
<evidence type="ECO:0000256" key="2">
    <source>
        <dbReference type="ARBA" id="ARBA00023015"/>
    </source>
</evidence>
<dbReference type="InterPro" id="IPR005119">
    <property type="entry name" value="LysR_subst-bd"/>
</dbReference>
<dbReference type="EMBL" id="NMOS02000004">
    <property type="protein sequence ID" value="RDH40764.1"/>
    <property type="molecule type" value="Genomic_DNA"/>
</dbReference>
<dbReference type="AlphaFoldDB" id="A0A370CJZ5"/>
<reference evidence="7 8" key="1">
    <citation type="journal article" date="2017" name="Int. J. Syst. Evol. Microbiol.">
        <title>Aquarickettsiella crustaci n. gen. n. sp. (Gammaproteobacteria: Legionellales: Coxiellaceae); a bacterial pathogen of the freshwater crustacean: Gammarus fossarum (Malacostraca: Amphipoda).</title>
        <authorList>
            <person name="Bojko J."/>
            <person name="Dunn A.M."/>
            <person name="Stebbing P.D."/>
            <person name="Van Aerle R."/>
            <person name="Bacela-Spychalska K."/>
            <person name="Bean T.P."/>
            <person name="Stentiford G.D."/>
        </authorList>
    </citation>
    <scope>NUCLEOTIDE SEQUENCE [LARGE SCALE GENOMIC DNA]</scope>
    <source>
        <strain evidence="7">RA15029</strain>
    </source>
</reference>
<dbReference type="CDD" id="cd08411">
    <property type="entry name" value="PBP2_OxyR"/>
    <property type="match status" value="1"/>
</dbReference>
<dbReference type="GO" id="GO:0003700">
    <property type="term" value="F:DNA-binding transcription factor activity"/>
    <property type="evidence" value="ECO:0007669"/>
    <property type="project" value="InterPro"/>
</dbReference>
<dbReference type="GO" id="GO:0003677">
    <property type="term" value="F:DNA binding"/>
    <property type="evidence" value="ECO:0007669"/>
    <property type="project" value="UniProtKB-KW"/>
</dbReference>
<dbReference type="PANTHER" id="PTHR30346">
    <property type="entry name" value="TRANSCRIPTIONAL DUAL REGULATOR HCAR-RELATED"/>
    <property type="match status" value="1"/>
</dbReference>
<dbReference type="Pfam" id="PF03466">
    <property type="entry name" value="LysR_substrate"/>
    <property type="match status" value="1"/>
</dbReference>
<evidence type="ECO:0000256" key="4">
    <source>
        <dbReference type="ARBA" id="ARBA00023159"/>
    </source>
</evidence>
<reference evidence="7 8" key="2">
    <citation type="journal article" date="2018" name="J. Invertebr. Pathol.">
        <title>'Candidatus Aquirickettsiella gammari' (Gammaproteobacteria: Legionellales: Coxiellaceae): A bacterial pathogen of the freshwater crustacean Gammarus fossarum (Malacostraca: Amphipoda).</title>
        <authorList>
            <person name="Bojko J."/>
            <person name="Dunn A.M."/>
            <person name="Stebbing P.D."/>
            <person name="van Aerle R."/>
            <person name="Bacela-Spychalska K."/>
            <person name="Bean T.P."/>
            <person name="Urrutia A."/>
            <person name="Stentiford G.D."/>
        </authorList>
    </citation>
    <scope>NUCLEOTIDE SEQUENCE [LARGE SCALE GENOMIC DNA]</scope>
    <source>
        <strain evidence="7">RA15029</strain>
    </source>
</reference>
<evidence type="ECO:0000256" key="1">
    <source>
        <dbReference type="ARBA" id="ARBA00009437"/>
    </source>
</evidence>